<evidence type="ECO:0000313" key="15">
    <source>
        <dbReference type="EMBL" id="KKQ45644.1"/>
    </source>
</evidence>
<evidence type="ECO:0000256" key="12">
    <source>
        <dbReference type="ARBA" id="ARBA00023136"/>
    </source>
</evidence>
<evidence type="ECO:0000256" key="5">
    <source>
        <dbReference type="ARBA" id="ARBA00022670"/>
    </source>
</evidence>
<dbReference type="GO" id="GO:0046872">
    <property type="term" value="F:metal ion binding"/>
    <property type="evidence" value="ECO:0007669"/>
    <property type="project" value="UniProtKB-KW"/>
</dbReference>
<evidence type="ECO:0000256" key="2">
    <source>
        <dbReference type="ARBA" id="ARBA00004651"/>
    </source>
</evidence>
<organism evidence="15 16">
    <name type="scientific">Candidatus Woesebacteria bacterium GW2011_GWA1_37_8</name>
    <dbReference type="NCBI Taxonomy" id="1618546"/>
    <lineage>
        <taxon>Bacteria</taxon>
        <taxon>Candidatus Woeseibacteriota</taxon>
    </lineage>
</organism>
<dbReference type="GO" id="GO:0008237">
    <property type="term" value="F:metallopeptidase activity"/>
    <property type="evidence" value="ECO:0007669"/>
    <property type="project" value="UniProtKB-KW"/>
</dbReference>
<feature type="transmembrane region" description="Helical" evidence="13">
    <location>
        <begin position="123"/>
        <end position="145"/>
    </location>
</feature>
<gene>
    <name evidence="15" type="ORF">US62_C0011G0008</name>
</gene>
<feature type="domain" description="Peptidase M50" evidence="14">
    <location>
        <begin position="125"/>
        <end position="182"/>
    </location>
</feature>
<evidence type="ECO:0000256" key="3">
    <source>
        <dbReference type="ARBA" id="ARBA00007931"/>
    </source>
</evidence>
<comment type="cofactor">
    <cofactor evidence="1">
        <name>Zn(2+)</name>
        <dbReference type="ChEBI" id="CHEBI:29105"/>
    </cofactor>
</comment>
<evidence type="ECO:0000256" key="13">
    <source>
        <dbReference type="SAM" id="Phobius"/>
    </source>
</evidence>
<keyword evidence="10 13" id="KW-1133">Transmembrane helix</keyword>
<protein>
    <submittedName>
        <fullName evidence="15">Peptidase M50</fullName>
    </submittedName>
</protein>
<dbReference type="CDD" id="cd06158">
    <property type="entry name" value="S2P-M50_like_1"/>
    <property type="match status" value="1"/>
</dbReference>
<evidence type="ECO:0000256" key="7">
    <source>
        <dbReference type="ARBA" id="ARBA00022723"/>
    </source>
</evidence>
<evidence type="ECO:0000259" key="14">
    <source>
        <dbReference type="Pfam" id="PF02163"/>
    </source>
</evidence>
<dbReference type="EMBL" id="LBTR01000011">
    <property type="protein sequence ID" value="KKQ45644.1"/>
    <property type="molecule type" value="Genomic_DNA"/>
</dbReference>
<dbReference type="Proteomes" id="UP000034603">
    <property type="component" value="Unassembled WGS sequence"/>
</dbReference>
<evidence type="ECO:0000313" key="16">
    <source>
        <dbReference type="Proteomes" id="UP000034603"/>
    </source>
</evidence>
<evidence type="ECO:0000256" key="11">
    <source>
        <dbReference type="ARBA" id="ARBA00023049"/>
    </source>
</evidence>
<feature type="transmembrane region" description="Helical" evidence="13">
    <location>
        <begin position="93"/>
        <end position="117"/>
    </location>
</feature>
<keyword evidence="12 13" id="KW-0472">Membrane</keyword>
<keyword evidence="9" id="KW-0862">Zinc</keyword>
<dbReference type="InterPro" id="IPR044537">
    <property type="entry name" value="Rip2-like"/>
</dbReference>
<sequence length="212" mass="23442">MELIGWIIAFIVAITFHEAAHAWMAVRLGDPTAKLMGRLSLNPIVHYDPVGTTMLLVLVALRALGAPVMPFGWAKPVMFNPNNLENPKRDSALISLAGPASNLLVALIISIILRFLIFLPSLSLISFVAYPIILLNVSLAVFNLIPIHPLDGGKIFVGLLPEKDAREADMFLHRYGMIILFFLIFPSIRGTSPLFAFINPIINFFLKVFIPN</sequence>
<feature type="domain" description="Peptidase M50" evidence="14">
    <location>
        <begin position="7"/>
        <end position="116"/>
    </location>
</feature>
<dbReference type="PANTHER" id="PTHR35864">
    <property type="entry name" value="ZINC METALLOPROTEASE MJ0611-RELATED"/>
    <property type="match status" value="1"/>
</dbReference>
<dbReference type="PANTHER" id="PTHR35864:SF1">
    <property type="entry name" value="ZINC METALLOPROTEASE YWHC-RELATED"/>
    <property type="match status" value="1"/>
</dbReference>
<keyword evidence="6 13" id="KW-0812">Transmembrane</keyword>
<dbReference type="InterPro" id="IPR052348">
    <property type="entry name" value="Metallopeptidase_M50B"/>
</dbReference>
<evidence type="ECO:0000256" key="1">
    <source>
        <dbReference type="ARBA" id="ARBA00001947"/>
    </source>
</evidence>
<feature type="transmembrane region" description="Helical" evidence="13">
    <location>
        <begin position="50"/>
        <end position="73"/>
    </location>
</feature>
<dbReference type="GO" id="GO:0005886">
    <property type="term" value="C:plasma membrane"/>
    <property type="evidence" value="ECO:0007669"/>
    <property type="project" value="UniProtKB-SubCell"/>
</dbReference>
<proteinExistence type="inferred from homology"/>
<evidence type="ECO:0000256" key="8">
    <source>
        <dbReference type="ARBA" id="ARBA00022801"/>
    </source>
</evidence>
<evidence type="ECO:0000256" key="9">
    <source>
        <dbReference type="ARBA" id="ARBA00022833"/>
    </source>
</evidence>
<name>A0A0G0K958_9BACT</name>
<keyword evidence="4" id="KW-1003">Cell membrane</keyword>
<reference evidence="15 16" key="1">
    <citation type="journal article" date="2015" name="Nature">
        <title>rRNA introns, odd ribosomes, and small enigmatic genomes across a large radiation of phyla.</title>
        <authorList>
            <person name="Brown C.T."/>
            <person name="Hug L.A."/>
            <person name="Thomas B.C."/>
            <person name="Sharon I."/>
            <person name="Castelle C.J."/>
            <person name="Singh A."/>
            <person name="Wilkins M.J."/>
            <person name="Williams K.H."/>
            <person name="Banfield J.F."/>
        </authorList>
    </citation>
    <scope>NUCLEOTIDE SEQUENCE [LARGE SCALE GENOMIC DNA]</scope>
</reference>
<comment type="similarity">
    <text evidence="3">Belongs to the peptidase M50B family.</text>
</comment>
<keyword evidence="7" id="KW-0479">Metal-binding</keyword>
<dbReference type="InterPro" id="IPR008915">
    <property type="entry name" value="Peptidase_M50"/>
</dbReference>
<keyword evidence="8" id="KW-0378">Hydrolase</keyword>
<feature type="transmembrane region" description="Helical" evidence="13">
    <location>
        <begin position="171"/>
        <end position="188"/>
    </location>
</feature>
<comment type="caution">
    <text evidence="15">The sequence shown here is derived from an EMBL/GenBank/DDBJ whole genome shotgun (WGS) entry which is preliminary data.</text>
</comment>
<keyword evidence="11" id="KW-0482">Metalloprotease</keyword>
<accession>A0A0G0K958</accession>
<dbReference type="GO" id="GO:0006508">
    <property type="term" value="P:proteolysis"/>
    <property type="evidence" value="ECO:0007669"/>
    <property type="project" value="UniProtKB-KW"/>
</dbReference>
<comment type="subcellular location">
    <subcellularLocation>
        <location evidence="2">Cell membrane</location>
        <topology evidence="2">Multi-pass membrane protein</topology>
    </subcellularLocation>
</comment>
<dbReference type="AlphaFoldDB" id="A0A0G0K958"/>
<evidence type="ECO:0000256" key="10">
    <source>
        <dbReference type="ARBA" id="ARBA00022989"/>
    </source>
</evidence>
<evidence type="ECO:0000256" key="4">
    <source>
        <dbReference type="ARBA" id="ARBA00022475"/>
    </source>
</evidence>
<keyword evidence="5" id="KW-0645">Protease</keyword>
<dbReference type="Pfam" id="PF02163">
    <property type="entry name" value="Peptidase_M50"/>
    <property type="match status" value="2"/>
</dbReference>
<evidence type="ECO:0000256" key="6">
    <source>
        <dbReference type="ARBA" id="ARBA00022692"/>
    </source>
</evidence>